<dbReference type="AlphaFoldDB" id="A0AAV2NEV7"/>
<keyword evidence="3" id="KW-1185">Reference proteome</keyword>
<evidence type="ECO:0008006" key="4">
    <source>
        <dbReference type="Google" id="ProtNLM"/>
    </source>
</evidence>
<gene>
    <name evidence="2" type="ORF">LPLAT_LOCUS4135</name>
</gene>
<proteinExistence type="predicted"/>
<name>A0AAV2NEV7_9HYME</name>
<keyword evidence="1" id="KW-0812">Transmembrane</keyword>
<protein>
    <recommendedName>
        <fullName evidence="4">Protein ANTAGONIST OF LIKE HETEROCHROMATIN PROTEIN 1-like</fullName>
    </recommendedName>
</protein>
<keyword evidence="1" id="KW-0472">Membrane</keyword>
<keyword evidence="1" id="KW-1133">Transmembrane helix</keyword>
<evidence type="ECO:0000313" key="3">
    <source>
        <dbReference type="Proteomes" id="UP001497644"/>
    </source>
</evidence>
<evidence type="ECO:0000256" key="1">
    <source>
        <dbReference type="SAM" id="Phobius"/>
    </source>
</evidence>
<organism evidence="2 3">
    <name type="scientific">Lasius platythorax</name>
    <dbReference type="NCBI Taxonomy" id="488582"/>
    <lineage>
        <taxon>Eukaryota</taxon>
        <taxon>Metazoa</taxon>
        <taxon>Ecdysozoa</taxon>
        <taxon>Arthropoda</taxon>
        <taxon>Hexapoda</taxon>
        <taxon>Insecta</taxon>
        <taxon>Pterygota</taxon>
        <taxon>Neoptera</taxon>
        <taxon>Endopterygota</taxon>
        <taxon>Hymenoptera</taxon>
        <taxon>Apocrita</taxon>
        <taxon>Aculeata</taxon>
        <taxon>Formicoidea</taxon>
        <taxon>Formicidae</taxon>
        <taxon>Formicinae</taxon>
        <taxon>Lasius</taxon>
        <taxon>Lasius</taxon>
    </lineage>
</organism>
<feature type="transmembrane region" description="Helical" evidence="1">
    <location>
        <begin position="6"/>
        <end position="27"/>
    </location>
</feature>
<dbReference type="EMBL" id="OZ034837">
    <property type="protein sequence ID" value="CAL1678240.1"/>
    <property type="molecule type" value="Genomic_DNA"/>
</dbReference>
<reference evidence="2" key="1">
    <citation type="submission" date="2024-04" db="EMBL/GenBank/DDBJ databases">
        <authorList>
            <consortium name="Molecular Ecology Group"/>
        </authorList>
    </citation>
    <scope>NUCLEOTIDE SEQUENCE</scope>
</reference>
<dbReference type="Proteomes" id="UP001497644">
    <property type="component" value="Chromosome 14"/>
</dbReference>
<accession>A0AAV2NEV7</accession>
<evidence type="ECO:0000313" key="2">
    <source>
        <dbReference type="EMBL" id="CAL1678240.1"/>
    </source>
</evidence>
<sequence>MDTNLTIGIYCNLLLIWMHVLKMRILIKKRRKVTRRWWVKPHLSIDMRQNFGAHRKLFTYFKTSNHEEFFKFRRMSVQQFDVLHDLLKPKLQKESHRTPLLTEIRIAATLSLLAHGDSVATTAVLFRIGKSTLYGIIPEVCKAIWEVLQPIYVRCPQNENEWLKIADEFNNMWNFPNCIGAIDGKHCRIQAPANTGSAFHYWVLSI</sequence>